<keyword evidence="6" id="KW-0375">Hydrogen ion transport</keyword>
<evidence type="ECO:0000259" key="13">
    <source>
        <dbReference type="Pfam" id="PF02874"/>
    </source>
</evidence>
<organism evidence="14">
    <name type="scientific">Mirabilis himalaica</name>
    <dbReference type="NCBI Taxonomy" id="482968"/>
    <lineage>
        <taxon>Eukaryota</taxon>
        <taxon>Viridiplantae</taxon>
        <taxon>Streptophyta</taxon>
        <taxon>Embryophyta</taxon>
        <taxon>Tracheophyta</taxon>
        <taxon>Spermatophyta</taxon>
        <taxon>Magnoliopsida</taxon>
        <taxon>eudicotyledons</taxon>
        <taxon>Gunneridae</taxon>
        <taxon>Pentapetalae</taxon>
        <taxon>Caryophyllales</taxon>
        <taxon>Nyctaginaceae</taxon>
        <taxon>Mirabilis</taxon>
    </lineage>
</organism>
<dbReference type="SUPFAM" id="SSF50615">
    <property type="entry name" value="N-terminal domain of alpha and beta subunits of F1 ATP synthase"/>
    <property type="match status" value="1"/>
</dbReference>
<dbReference type="GO" id="GO:0005524">
    <property type="term" value="F:ATP binding"/>
    <property type="evidence" value="ECO:0007669"/>
    <property type="project" value="UniProtKB-KW"/>
</dbReference>
<name>A0A6M9TTY9_9CARY</name>
<evidence type="ECO:0000256" key="9">
    <source>
        <dbReference type="ARBA" id="ARBA00023136"/>
    </source>
</evidence>
<comment type="subcellular location">
    <subcellularLocation>
        <location evidence="1">Membrane</location>
    </subcellularLocation>
</comment>
<comment type="similarity">
    <text evidence="2">Belongs to the ATPase alpha/beta chains family.</text>
</comment>
<dbReference type="InterPro" id="IPR036121">
    <property type="entry name" value="ATPase_F1/V1/A1_a/bsu_N_sf"/>
</dbReference>
<dbReference type="Gene3D" id="2.40.10.170">
    <property type="match status" value="1"/>
</dbReference>
<gene>
    <name evidence="14" type="primary">ORF341</name>
</gene>
<dbReference type="GO" id="GO:0045259">
    <property type="term" value="C:proton-transporting ATP synthase complex"/>
    <property type="evidence" value="ECO:0007669"/>
    <property type="project" value="UniProtKB-KW"/>
</dbReference>
<geneLocation type="mitochondrion" evidence="14"/>
<evidence type="ECO:0000256" key="11">
    <source>
        <dbReference type="ARBA" id="ARBA00023310"/>
    </source>
</evidence>
<keyword evidence="5" id="KW-0547">Nucleotide-binding</keyword>
<dbReference type="RefSeq" id="YP_009861442.1">
    <property type="nucleotide sequence ID" value="NC_048974.1"/>
</dbReference>
<keyword evidence="9" id="KW-0472">Membrane</keyword>
<dbReference type="GO" id="GO:0046933">
    <property type="term" value="F:proton-transporting ATP synthase activity, rotational mechanism"/>
    <property type="evidence" value="ECO:0007669"/>
    <property type="project" value="TreeGrafter"/>
</dbReference>
<proteinExistence type="inferred from homology"/>
<dbReference type="InterPro" id="IPR027417">
    <property type="entry name" value="P-loop_NTPase"/>
</dbReference>
<evidence type="ECO:0000256" key="8">
    <source>
        <dbReference type="ARBA" id="ARBA00023065"/>
    </source>
</evidence>
<keyword evidence="11" id="KW-0066">ATP synthesis</keyword>
<keyword evidence="8" id="KW-0406">Ion transport</keyword>
<dbReference type="EMBL" id="MT535663">
    <property type="protein sequence ID" value="QKN19339.1"/>
    <property type="molecule type" value="Genomic_DNA"/>
</dbReference>
<dbReference type="Gene3D" id="3.40.50.300">
    <property type="entry name" value="P-loop containing nucleotide triphosphate hydrolases"/>
    <property type="match status" value="1"/>
</dbReference>
<dbReference type="SUPFAM" id="SSF52540">
    <property type="entry name" value="P-loop containing nucleoside triphosphate hydrolases"/>
    <property type="match status" value="1"/>
</dbReference>
<evidence type="ECO:0000256" key="3">
    <source>
        <dbReference type="ARBA" id="ARBA00012473"/>
    </source>
</evidence>
<dbReference type="GO" id="GO:0009535">
    <property type="term" value="C:chloroplast thylakoid membrane"/>
    <property type="evidence" value="ECO:0007669"/>
    <property type="project" value="TreeGrafter"/>
</dbReference>
<keyword evidence="7" id="KW-0067">ATP-binding</keyword>
<dbReference type="GeneID" id="55748634"/>
<dbReference type="GO" id="GO:0042776">
    <property type="term" value="P:proton motive force-driven mitochondrial ATP synthesis"/>
    <property type="evidence" value="ECO:0007669"/>
    <property type="project" value="TreeGrafter"/>
</dbReference>
<feature type="domain" description="ATPase F1/V1/A1 complex alpha/beta subunit N-terminal" evidence="13">
    <location>
        <begin position="2"/>
        <end position="37"/>
    </location>
</feature>
<evidence type="ECO:0000256" key="10">
    <source>
        <dbReference type="ARBA" id="ARBA00023196"/>
    </source>
</evidence>
<accession>A0A6M9TTY9</accession>
<evidence type="ECO:0000256" key="6">
    <source>
        <dbReference type="ARBA" id="ARBA00022781"/>
    </source>
</evidence>
<evidence type="ECO:0000256" key="7">
    <source>
        <dbReference type="ARBA" id="ARBA00022840"/>
    </source>
</evidence>
<evidence type="ECO:0000256" key="4">
    <source>
        <dbReference type="ARBA" id="ARBA00022448"/>
    </source>
</evidence>
<dbReference type="GO" id="GO:0005739">
    <property type="term" value="C:mitochondrion"/>
    <property type="evidence" value="ECO:0007669"/>
    <property type="project" value="GOC"/>
</dbReference>
<dbReference type="AlphaFoldDB" id="A0A6M9TTY9"/>
<evidence type="ECO:0000256" key="5">
    <source>
        <dbReference type="ARBA" id="ARBA00022741"/>
    </source>
</evidence>
<sequence length="341" mass="38741">MNVTCEVQQLLGKNRVRAVAMSDTDGLMRGMEVIDTGAPISVPVGGSTLGRIFNVLGEPVDNLGPVDTHTTSPIHRSAPAFIQLDTKFSIFETGMKVVDLLASVEEKSGEEAFKDRISFFQRKTGFTEAVQTGIGQLKHKYSIKNFSVLQRLAGAGYRVRAPLMSTQSKPWERLKAAVGKPYGSTKLPLEWWIGRGKPLNPYLKGRKVFYLLKELKPKEVRLFPEQLVFDGEREILERTVVYQWMRQWLTWLSWYHTISSNPDPSLDQFFDAPICATSWKRQDFDSNIYKFGILWKVYDMRVAWSLQTCPSYVLDDKTVVTFDPWILGGLSGHDFMMAPVD</sequence>
<reference evidence="14" key="1">
    <citation type="submission" date="2020-05" db="EMBL/GenBank/DDBJ databases">
        <authorList>
            <person name="Yuan F."/>
        </authorList>
    </citation>
    <scope>NUCLEOTIDE SEQUENCE</scope>
</reference>
<keyword evidence="4" id="KW-0813">Transport</keyword>
<dbReference type="CDD" id="cd18115">
    <property type="entry name" value="ATP-synt_F1_beta_N"/>
    <property type="match status" value="1"/>
</dbReference>
<dbReference type="InterPro" id="IPR004100">
    <property type="entry name" value="ATPase_F1/V1/A1_a/bsu_N"/>
</dbReference>
<keyword evidence="10" id="KW-0139">CF(1)</keyword>
<evidence type="ECO:0000256" key="1">
    <source>
        <dbReference type="ARBA" id="ARBA00004370"/>
    </source>
</evidence>
<evidence type="ECO:0000313" key="14">
    <source>
        <dbReference type="EMBL" id="QKN19339.1"/>
    </source>
</evidence>
<dbReference type="Pfam" id="PF02874">
    <property type="entry name" value="ATP-synt_ab_N"/>
    <property type="match status" value="1"/>
</dbReference>
<evidence type="ECO:0000256" key="2">
    <source>
        <dbReference type="ARBA" id="ARBA00008936"/>
    </source>
</evidence>
<evidence type="ECO:0000256" key="12">
    <source>
        <dbReference type="ARBA" id="ARBA00048383"/>
    </source>
</evidence>
<comment type="catalytic activity">
    <reaction evidence="12">
        <text>ATP + H2O + 4 H(+)(in) = ADP + phosphate + 5 H(+)(out)</text>
        <dbReference type="Rhea" id="RHEA:57720"/>
        <dbReference type="ChEBI" id="CHEBI:15377"/>
        <dbReference type="ChEBI" id="CHEBI:15378"/>
        <dbReference type="ChEBI" id="CHEBI:30616"/>
        <dbReference type="ChEBI" id="CHEBI:43474"/>
        <dbReference type="ChEBI" id="CHEBI:456216"/>
        <dbReference type="EC" id="7.1.2.2"/>
    </reaction>
</comment>
<dbReference type="EC" id="7.1.2.2" evidence="3"/>
<dbReference type="PANTHER" id="PTHR15184:SF71">
    <property type="entry name" value="ATP SYNTHASE SUBUNIT BETA, MITOCHONDRIAL"/>
    <property type="match status" value="1"/>
</dbReference>
<dbReference type="InterPro" id="IPR050053">
    <property type="entry name" value="ATPase_alpha/beta_chains"/>
</dbReference>
<dbReference type="PANTHER" id="PTHR15184">
    <property type="entry name" value="ATP SYNTHASE"/>
    <property type="match status" value="1"/>
</dbReference>
<keyword evidence="14" id="KW-0496">Mitochondrion</keyword>
<protein>
    <recommendedName>
        <fullName evidence="3">H(+)-transporting two-sector ATPase</fullName>
        <ecNumber evidence="3">7.1.2.2</ecNumber>
    </recommendedName>
</protein>